<keyword evidence="15" id="KW-1185">Reference proteome</keyword>
<dbReference type="Proteomes" id="UP000603453">
    <property type="component" value="Unassembled WGS sequence"/>
</dbReference>
<evidence type="ECO:0000256" key="10">
    <source>
        <dbReference type="SAM" id="MobiDB-lite"/>
    </source>
</evidence>
<dbReference type="GO" id="GO:0004519">
    <property type="term" value="F:endonuclease activity"/>
    <property type="evidence" value="ECO:0007669"/>
    <property type="project" value="UniProtKB-KW"/>
</dbReference>
<gene>
    <name evidence="14" type="ORF">INT47_012407</name>
</gene>
<dbReference type="GO" id="GO:0003677">
    <property type="term" value="F:DNA binding"/>
    <property type="evidence" value="ECO:0007669"/>
    <property type="project" value="UniProtKB-KW"/>
</dbReference>
<comment type="caution">
    <text evidence="14">The sequence shown here is derived from an EMBL/GenBank/DDBJ whole genome shotgun (WGS) entry which is preliminary data.</text>
</comment>
<evidence type="ECO:0000256" key="3">
    <source>
        <dbReference type="ARBA" id="ARBA00022695"/>
    </source>
</evidence>
<dbReference type="InterPro" id="IPR041577">
    <property type="entry name" value="RT_RNaseH_2"/>
</dbReference>
<feature type="domain" description="Reverse transcriptase" evidence="12">
    <location>
        <begin position="744"/>
        <end position="926"/>
    </location>
</feature>
<dbReference type="FunFam" id="3.30.70.270:FF:000020">
    <property type="entry name" value="Transposon Tf2-6 polyprotein-like Protein"/>
    <property type="match status" value="1"/>
</dbReference>
<dbReference type="Gene3D" id="3.10.10.10">
    <property type="entry name" value="HIV Type 1 Reverse Transcriptase, subunit A, domain 1"/>
    <property type="match status" value="1"/>
</dbReference>
<dbReference type="PROSITE" id="PS50158">
    <property type="entry name" value="ZF_CCHC"/>
    <property type="match status" value="1"/>
</dbReference>
<dbReference type="FunFam" id="3.30.420.10:FF:000032">
    <property type="entry name" value="Retrovirus-related Pol polyprotein from transposon 297-like Protein"/>
    <property type="match status" value="1"/>
</dbReference>
<dbReference type="GO" id="GO:0016779">
    <property type="term" value="F:nucleotidyltransferase activity"/>
    <property type="evidence" value="ECO:0007669"/>
    <property type="project" value="UniProtKB-KW"/>
</dbReference>
<evidence type="ECO:0000313" key="14">
    <source>
        <dbReference type="EMBL" id="KAG2192115.1"/>
    </source>
</evidence>
<dbReference type="Pfam" id="PF17921">
    <property type="entry name" value="Integrase_H2C2"/>
    <property type="match status" value="1"/>
</dbReference>
<dbReference type="SUPFAM" id="SSF50630">
    <property type="entry name" value="Acid proteases"/>
    <property type="match status" value="1"/>
</dbReference>
<dbReference type="EMBL" id="JAEPRD010000316">
    <property type="protein sequence ID" value="KAG2192115.1"/>
    <property type="molecule type" value="Genomic_DNA"/>
</dbReference>
<dbReference type="PANTHER" id="PTHR37984">
    <property type="entry name" value="PROTEIN CBG26694"/>
    <property type="match status" value="1"/>
</dbReference>
<dbReference type="InterPro" id="IPR001878">
    <property type="entry name" value="Znf_CCHC"/>
</dbReference>
<keyword evidence="2" id="KW-0808">Transferase</keyword>
<protein>
    <recommendedName>
        <fullName evidence="16">Reverse transcriptase</fullName>
    </recommendedName>
</protein>
<evidence type="ECO:0000256" key="2">
    <source>
        <dbReference type="ARBA" id="ARBA00022679"/>
    </source>
</evidence>
<dbReference type="InterPro" id="IPR050951">
    <property type="entry name" value="Retrovirus_Pol_polyprotein"/>
</dbReference>
<proteinExistence type="predicted"/>
<keyword evidence="5" id="KW-0064">Aspartyl protease</keyword>
<dbReference type="SUPFAM" id="SSF53098">
    <property type="entry name" value="Ribonuclease H-like"/>
    <property type="match status" value="1"/>
</dbReference>
<dbReference type="InterPro" id="IPR043128">
    <property type="entry name" value="Rev_trsase/Diguanyl_cyclase"/>
</dbReference>
<dbReference type="OrthoDB" id="2232212at2759"/>
<dbReference type="Gene3D" id="3.10.20.370">
    <property type="match status" value="1"/>
</dbReference>
<dbReference type="InterPro" id="IPR000477">
    <property type="entry name" value="RT_dom"/>
</dbReference>
<dbReference type="InterPro" id="IPR043502">
    <property type="entry name" value="DNA/RNA_pol_sf"/>
</dbReference>
<dbReference type="SUPFAM" id="SSF57756">
    <property type="entry name" value="Retrovirus zinc finger-like domains"/>
    <property type="match status" value="1"/>
</dbReference>
<evidence type="ECO:0000259" key="12">
    <source>
        <dbReference type="PROSITE" id="PS50878"/>
    </source>
</evidence>
<dbReference type="Pfam" id="PF00665">
    <property type="entry name" value="rve"/>
    <property type="match status" value="1"/>
</dbReference>
<dbReference type="GO" id="GO:0004190">
    <property type="term" value="F:aspartic-type endopeptidase activity"/>
    <property type="evidence" value="ECO:0007669"/>
    <property type="project" value="UniProtKB-KW"/>
</dbReference>
<evidence type="ECO:0000259" key="13">
    <source>
        <dbReference type="PROSITE" id="PS50994"/>
    </source>
</evidence>
<feature type="domain" description="Integrase catalytic" evidence="13">
    <location>
        <begin position="1251"/>
        <end position="1411"/>
    </location>
</feature>
<keyword evidence="4" id="KW-0540">Nuclease</keyword>
<dbReference type="Gene3D" id="1.10.340.70">
    <property type="match status" value="1"/>
</dbReference>
<keyword evidence="7" id="KW-0238">DNA-binding</keyword>
<evidence type="ECO:0000259" key="11">
    <source>
        <dbReference type="PROSITE" id="PS50158"/>
    </source>
</evidence>
<dbReference type="GO" id="GO:0008270">
    <property type="term" value="F:zinc ion binding"/>
    <property type="evidence" value="ECO:0007669"/>
    <property type="project" value="UniProtKB-KW"/>
</dbReference>
<dbReference type="GO" id="GO:0005634">
    <property type="term" value="C:nucleus"/>
    <property type="evidence" value="ECO:0007669"/>
    <property type="project" value="UniProtKB-ARBA"/>
</dbReference>
<feature type="domain" description="CCHC-type" evidence="11">
    <location>
        <begin position="359"/>
        <end position="372"/>
    </location>
</feature>
<dbReference type="Gene3D" id="2.40.70.10">
    <property type="entry name" value="Acid Proteases"/>
    <property type="match status" value="1"/>
</dbReference>
<keyword evidence="9" id="KW-0479">Metal-binding</keyword>
<dbReference type="Gene3D" id="3.30.70.270">
    <property type="match status" value="2"/>
</dbReference>
<evidence type="ECO:0000313" key="15">
    <source>
        <dbReference type="Proteomes" id="UP000603453"/>
    </source>
</evidence>
<keyword evidence="3" id="KW-0548">Nucleotidyltransferase</keyword>
<evidence type="ECO:0000256" key="8">
    <source>
        <dbReference type="ARBA" id="ARBA00023268"/>
    </source>
</evidence>
<feature type="compositionally biased region" description="Low complexity" evidence="10">
    <location>
        <begin position="94"/>
        <end position="107"/>
    </location>
</feature>
<dbReference type="GO" id="GO:0015074">
    <property type="term" value="P:DNA integration"/>
    <property type="evidence" value="ECO:0007669"/>
    <property type="project" value="InterPro"/>
</dbReference>
<dbReference type="CDD" id="cd01647">
    <property type="entry name" value="RT_LTR"/>
    <property type="match status" value="1"/>
</dbReference>
<evidence type="ECO:0000256" key="6">
    <source>
        <dbReference type="ARBA" id="ARBA00022759"/>
    </source>
</evidence>
<dbReference type="InterPro" id="IPR021109">
    <property type="entry name" value="Peptidase_aspartic_dom_sf"/>
</dbReference>
<keyword evidence="6" id="KW-0378">Hydrolase</keyword>
<dbReference type="PROSITE" id="PS50994">
    <property type="entry name" value="INTEGRASE"/>
    <property type="match status" value="1"/>
</dbReference>
<evidence type="ECO:0000256" key="5">
    <source>
        <dbReference type="ARBA" id="ARBA00022750"/>
    </source>
</evidence>
<dbReference type="InterPro" id="IPR036397">
    <property type="entry name" value="RNaseH_sf"/>
</dbReference>
<dbReference type="PROSITE" id="PS50878">
    <property type="entry name" value="RT_POL"/>
    <property type="match status" value="1"/>
</dbReference>
<dbReference type="Pfam" id="PF17919">
    <property type="entry name" value="RT_RNaseH_2"/>
    <property type="match status" value="1"/>
</dbReference>
<keyword evidence="6" id="KW-0255">Endonuclease</keyword>
<dbReference type="InterPro" id="IPR041588">
    <property type="entry name" value="Integrase_H2C2"/>
</dbReference>
<evidence type="ECO:0000256" key="9">
    <source>
        <dbReference type="PROSITE-ProRule" id="PRU00047"/>
    </source>
</evidence>
<dbReference type="InterPro" id="IPR036875">
    <property type="entry name" value="Znf_CCHC_sf"/>
</dbReference>
<dbReference type="SUPFAM" id="SSF56672">
    <property type="entry name" value="DNA/RNA polymerases"/>
    <property type="match status" value="1"/>
</dbReference>
<feature type="non-terminal residue" evidence="14">
    <location>
        <position position="1561"/>
    </location>
</feature>
<reference evidence="14" key="1">
    <citation type="submission" date="2020-12" db="EMBL/GenBank/DDBJ databases">
        <title>Metabolic potential, ecology and presence of endohyphal bacteria is reflected in genomic diversity of Mucoromycotina.</title>
        <authorList>
            <person name="Muszewska A."/>
            <person name="Okrasinska A."/>
            <person name="Steczkiewicz K."/>
            <person name="Drgas O."/>
            <person name="Orlowska M."/>
            <person name="Perlinska-Lenart U."/>
            <person name="Aleksandrzak-Piekarczyk T."/>
            <person name="Szatraj K."/>
            <person name="Zielenkiewicz U."/>
            <person name="Pilsyk S."/>
            <person name="Malc E."/>
            <person name="Mieczkowski P."/>
            <person name="Kruszewska J.S."/>
            <person name="Biernat P."/>
            <person name="Pawlowska J."/>
        </authorList>
    </citation>
    <scope>NUCLEOTIDE SEQUENCE</scope>
    <source>
        <strain evidence="14">WA0000017839</strain>
    </source>
</reference>
<keyword evidence="1" id="KW-0645">Protease</keyword>
<dbReference type="Gene3D" id="2.30.30.850">
    <property type="match status" value="1"/>
</dbReference>
<dbReference type="GO" id="GO:0006508">
    <property type="term" value="P:proteolysis"/>
    <property type="evidence" value="ECO:0007669"/>
    <property type="project" value="UniProtKB-KW"/>
</dbReference>
<feature type="region of interest" description="Disordered" evidence="10">
    <location>
        <begin position="85"/>
        <end position="116"/>
    </location>
</feature>
<name>A0A8H7QHA9_9FUNG</name>
<evidence type="ECO:0000256" key="1">
    <source>
        <dbReference type="ARBA" id="ARBA00022670"/>
    </source>
</evidence>
<dbReference type="PANTHER" id="PTHR37984:SF5">
    <property type="entry name" value="PROTEIN NYNRIN-LIKE"/>
    <property type="match status" value="1"/>
</dbReference>
<keyword evidence="9" id="KW-0862">Zinc</keyword>
<sequence length="1561" mass="181942">WMSLQFLGDTHIKEHQKVHIVKASRNHFTDKHKQQRFKDFLLTIGLTEEHYTYKEQEQLSYEEEKHIRLVLFKLLKQFHKTRPLRSVNSRMEDQQQQPQQQQQQQQQHNPFGSQGNAAITRDDLAHILNALLINNNNQHEPVSRVQIPLPPHYDGTRQVAIIDNWYSAVERYLTFNNFDETRWVEYAVSLLSHRAQLWWNRINRQGTLHSWEGFKAALNLEFKPQFSNRSPRDRLFELKQTQSVRQCIHQFQDILLELSITNDEAIDKLTRGLKDRARAHVLMQDPIDLEAAYQCSTAFESASEYGTGYHRIQEPAVPMHGPTPMDLSALQDQNRLLLNLVQQRGGFHNTMQRSETRNCFYCDKPGHLKKDCYKKKRDDEYKKKFSNNRTNHNGHNNKFRQQLNALLDKFDTLDNDVSDSNSSHDNDFDNKKLIDLAFGSQDSSRYSYLPSNDSSIPETDIVYLNNINKMGLGLPMYKTMVGGSDFKMLTDSGASTNYVHSKLVSHALTVQAIQDQAVETADGKQTYINQKITFRMFLGDNHKHEEIITAYVFDSKFDIILGRHWLKSTAPVPDWFEDSWKIPDKKVGHIKIYPIVPNKNTTIAAIQPTVRNEQMEEESEREDDNVKVDYLLSANQMARYLKKDQITECYVVNFIDQETGNSASITPIDPSRASELKIDQEWKEEFAKLYPYAFKGELTELPPHRATRDIIVTNPVDAPPIYHPPYRMSPLELNELKRQLEDSEKKGLIVPTASPYGFPILFVRKGSGPNAQLRMCCDFRSLNKITIAQRIPLPRIDECLDQLNKAICFSQIDLTSAFNQTRLSESDSIKAAISHRFGQHRFLVTPFGLKNSAPYFQSIIMDTLKPYIDKFVLVYVDDILIYSKSEAEHKEHVKMVLKKLDDAKFVINPKKSHFHIKELTFLGYNITKHGILPSEQKTEAVRNWPVPTNVQQVRQFLGLAQHYKRFIHDFSGIAAPITDLTAGTGYKTRPIHWTKACQDSFDSLKDKLCNAPLLQTVDMDKPFRIECDSSDFAYGAVLLQQDAQGEWKPLAYESKRYSKEERFFPAQERELLAILIALRKWRCFIDEAGTKIDQMDVLPDLLSRRDGPDCIPAARSIEPRYLYNMDQSSSTKGMSKPVRTLKEDPIQDWPLLYYRDEQDWPELLKLELKQHRDKFVVRDRHVYRLYKSAKDSNVTELKFIPFAQRADGQMKNRVWWPGMQEDITNWLKSCPQCQMSHRSEKNMHHSVMKPLDIPPAFSRWHLDFIGELPTTKNNNRWILVAVDYATNWPIIYALKNATGDEIVKFIYEEIVLKFGNPVEIFSDRGKNLLSKVLKQYMNKIRAKHTFTSAYHPRSNSKCERVNQIIKSMLKKYVNGDVHSWDEYIDTVTFACRIRKHTTTGHSPFFLVYGVHPRIPGDFHRPQMNEFTEYDANLIAEDSLQRIRHLREVRFLAEENMRIQAIKDKDKWDQLIKGNTPQVFQVGEYVLLRHESKKKLEYNWMGPYHVVNCNTDYNVYQIKELEGKLYNSWVHTDRLKPVNLTKKNINNSLSSSWHISRTARAQ</sequence>
<keyword evidence="9" id="KW-0863">Zinc-finger</keyword>
<accession>A0A8H7QHA9</accession>
<dbReference type="InterPro" id="IPR012337">
    <property type="entry name" value="RNaseH-like_sf"/>
</dbReference>
<dbReference type="Pfam" id="PF03732">
    <property type="entry name" value="Retrotrans_gag"/>
    <property type="match status" value="1"/>
</dbReference>
<dbReference type="SMART" id="SM00343">
    <property type="entry name" value="ZnF_C2HC"/>
    <property type="match status" value="1"/>
</dbReference>
<dbReference type="CDD" id="cd00303">
    <property type="entry name" value="retropepsin_like"/>
    <property type="match status" value="1"/>
</dbReference>
<organism evidence="14 15">
    <name type="scientific">Mucor saturninus</name>
    <dbReference type="NCBI Taxonomy" id="64648"/>
    <lineage>
        <taxon>Eukaryota</taxon>
        <taxon>Fungi</taxon>
        <taxon>Fungi incertae sedis</taxon>
        <taxon>Mucoromycota</taxon>
        <taxon>Mucoromycotina</taxon>
        <taxon>Mucoromycetes</taxon>
        <taxon>Mucorales</taxon>
        <taxon>Mucorineae</taxon>
        <taxon>Mucoraceae</taxon>
        <taxon>Mucor</taxon>
    </lineage>
</organism>
<evidence type="ECO:0000256" key="7">
    <source>
        <dbReference type="ARBA" id="ARBA00023125"/>
    </source>
</evidence>
<evidence type="ECO:0000256" key="4">
    <source>
        <dbReference type="ARBA" id="ARBA00022722"/>
    </source>
</evidence>
<evidence type="ECO:0008006" key="16">
    <source>
        <dbReference type="Google" id="ProtNLM"/>
    </source>
</evidence>
<dbReference type="Gene3D" id="3.30.420.10">
    <property type="entry name" value="Ribonuclease H-like superfamily/Ribonuclease H"/>
    <property type="match status" value="1"/>
</dbReference>
<dbReference type="InterPro" id="IPR001584">
    <property type="entry name" value="Integrase_cat-core"/>
</dbReference>
<dbReference type="InterPro" id="IPR005162">
    <property type="entry name" value="Retrotrans_gag_dom"/>
</dbReference>
<dbReference type="Gene3D" id="4.10.60.10">
    <property type="entry name" value="Zinc finger, CCHC-type"/>
    <property type="match status" value="1"/>
</dbReference>
<keyword evidence="8" id="KW-0511">Multifunctional enzyme</keyword>
<dbReference type="Pfam" id="PF00078">
    <property type="entry name" value="RVT_1"/>
    <property type="match status" value="1"/>
</dbReference>